<sequence length="109" mass="11990">MNLGDRAGDIVIADVTVDCVVAEVKYLRWFLRGRRNSDGAAEIVMVATTFGGNLVVSDDFWCRNMVVSDEFGCRNMVVSDDLWSSVGRKSSLSFSESSQCVVGFNRASH</sequence>
<accession>A0ABD3NZB3</accession>
<proteinExistence type="predicted"/>
<dbReference type="AlphaFoldDB" id="A0ABD3NZB3"/>
<protein>
    <submittedName>
        <fullName evidence="1">Uncharacterized protein</fullName>
    </submittedName>
</protein>
<organism evidence="1 2">
    <name type="scientific">Cyclotella cryptica</name>
    <dbReference type="NCBI Taxonomy" id="29204"/>
    <lineage>
        <taxon>Eukaryota</taxon>
        <taxon>Sar</taxon>
        <taxon>Stramenopiles</taxon>
        <taxon>Ochrophyta</taxon>
        <taxon>Bacillariophyta</taxon>
        <taxon>Coscinodiscophyceae</taxon>
        <taxon>Thalassiosirophycidae</taxon>
        <taxon>Stephanodiscales</taxon>
        <taxon>Stephanodiscaceae</taxon>
        <taxon>Cyclotella</taxon>
    </lineage>
</organism>
<comment type="caution">
    <text evidence="1">The sequence shown here is derived from an EMBL/GenBank/DDBJ whole genome shotgun (WGS) entry which is preliminary data.</text>
</comment>
<dbReference type="Proteomes" id="UP001516023">
    <property type="component" value="Unassembled WGS sequence"/>
</dbReference>
<keyword evidence="2" id="KW-1185">Reference proteome</keyword>
<evidence type="ECO:0000313" key="2">
    <source>
        <dbReference type="Proteomes" id="UP001516023"/>
    </source>
</evidence>
<evidence type="ECO:0000313" key="1">
    <source>
        <dbReference type="EMBL" id="KAL3780697.1"/>
    </source>
</evidence>
<gene>
    <name evidence="1" type="ORF">HJC23_003522</name>
</gene>
<reference evidence="1 2" key="1">
    <citation type="journal article" date="2020" name="G3 (Bethesda)">
        <title>Improved Reference Genome for Cyclotella cryptica CCMP332, a Model for Cell Wall Morphogenesis, Salinity Adaptation, and Lipid Production in Diatoms (Bacillariophyta).</title>
        <authorList>
            <person name="Roberts W.R."/>
            <person name="Downey K.M."/>
            <person name="Ruck E.C."/>
            <person name="Traller J.C."/>
            <person name="Alverson A.J."/>
        </authorList>
    </citation>
    <scope>NUCLEOTIDE SEQUENCE [LARGE SCALE GENOMIC DNA]</scope>
    <source>
        <strain evidence="1 2">CCMP332</strain>
    </source>
</reference>
<dbReference type="EMBL" id="JABMIG020000340">
    <property type="protein sequence ID" value="KAL3780697.1"/>
    <property type="molecule type" value="Genomic_DNA"/>
</dbReference>
<name>A0ABD3NZB3_9STRA</name>